<dbReference type="AlphaFoldDB" id="A0A1F6ABK5"/>
<keyword evidence="5 7" id="KW-1133">Transmembrane helix</keyword>
<dbReference type="InterPro" id="IPR036640">
    <property type="entry name" value="ABC1_TM_sf"/>
</dbReference>
<dbReference type="Gene3D" id="3.40.50.300">
    <property type="entry name" value="P-loop containing nucleotide triphosphate hydrolases"/>
    <property type="match status" value="1"/>
</dbReference>
<dbReference type="Pfam" id="PF00664">
    <property type="entry name" value="ABC_membrane"/>
    <property type="match status" value="1"/>
</dbReference>
<dbReference type="CDD" id="cd07346">
    <property type="entry name" value="ABC_6TM_exporters"/>
    <property type="match status" value="1"/>
</dbReference>
<dbReference type="Proteomes" id="UP000177092">
    <property type="component" value="Unassembled WGS sequence"/>
</dbReference>
<dbReference type="InterPro" id="IPR017871">
    <property type="entry name" value="ABC_transporter-like_CS"/>
</dbReference>
<dbReference type="SUPFAM" id="SSF90123">
    <property type="entry name" value="ABC transporter transmembrane region"/>
    <property type="match status" value="1"/>
</dbReference>
<organism evidence="10 11">
    <name type="scientific">Candidatus Gottesmanbacteria bacterium RIFCSPHIGHO2_02_FULL_40_13</name>
    <dbReference type="NCBI Taxonomy" id="1798384"/>
    <lineage>
        <taxon>Bacteria</taxon>
        <taxon>Candidatus Gottesmaniibacteriota</taxon>
    </lineage>
</organism>
<dbReference type="FunFam" id="3.40.50.300:FF:000218">
    <property type="entry name" value="Multidrug ABC transporter ATP-binding protein"/>
    <property type="match status" value="1"/>
</dbReference>
<evidence type="ECO:0000259" key="8">
    <source>
        <dbReference type="PROSITE" id="PS50893"/>
    </source>
</evidence>
<protein>
    <recommendedName>
        <fullName evidence="12">Iron ABC transporter ATP-binding protein</fullName>
    </recommendedName>
</protein>
<evidence type="ECO:0000256" key="4">
    <source>
        <dbReference type="ARBA" id="ARBA00022840"/>
    </source>
</evidence>
<dbReference type="InterPro" id="IPR011527">
    <property type="entry name" value="ABC1_TM_dom"/>
</dbReference>
<dbReference type="InterPro" id="IPR003439">
    <property type="entry name" value="ABC_transporter-like_ATP-bd"/>
</dbReference>
<dbReference type="PANTHER" id="PTHR43394">
    <property type="entry name" value="ATP-DEPENDENT PERMEASE MDL1, MITOCHONDRIAL"/>
    <property type="match status" value="1"/>
</dbReference>
<dbReference type="PROSITE" id="PS50893">
    <property type="entry name" value="ABC_TRANSPORTER_2"/>
    <property type="match status" value="1"/>
</dbReference>
<reference evidence="10 11" key="1">
    <citation type="journal article" date="2016" name="Nat. Commun.">
        <title>Thousands of microbial genomes shed light on interconnected biogeochemical processes in an aquifer system.</title>
        <authorList>
            <person name="Anantharaman K."/>
            <person name="Brown C.T."/>
            <person name="Hug L.A."/>
            <person name="Sharon I."/>
            <person name="Castelle C.J."/>
            <person name="Probst A.J."/>
            <person name="Thomas B.C."/>
            <person name="Singh A."/>
            <person name="Wilkins M.J."/>
            <person name="Karaoz U."/>
            <person name="Brodie E.L."/>
            <person name="Williams K.H."/>
            <person name="Hubbard S.S."/>
            <person name="Banfield J.F."/>
        </authorList>
    </citation>
    <scope>NUCLEOTIDE SEQUENCE [LARGE SCALE GENOMIC DNA]</scope>
</reference>
<dbReference type="EMBL" id="MFJN01000016">
    <property type="protein sequence ID" value="OGG21792.1"/>
    <property type="molecule type" value="Genomic_DNA"/>
</dbReference>
<dbReference type="PROSITE" id="PS00211">
    <property type="entry name" value="ABC_TRANSPORTER_1"/>
    <property type="match status" value="1"/>
</dbReference>
<keyword evidence="4" id="KW-0067">ATP-binding</keyword>
<dbReference type="Gene3D" id="1.20.1560.10">
    <property type="entry name" value="ABC transporter type 1, transmembrane domain"/>
    <property type="match status" value="1"/>
</dbReference>
<dbReference type="InterPro" id="IPR039421">
    <property type="entry name" value="Type_1_exporter"/>
</dbReference>
<dbReference type="Pfam" id="PF00005">
    <property type="entry name" value="ABC_tran"/>
    <property type="match status" value="1"/>
</dbReference>
<comment type="subcellular location">
    <subcellularLocation>
        <location evidence="1">Cell membrane</location>
        <topology evidence="1">Multi-pass membrane protein</topology>
    </subcellularLocation>
</comment>
<evidence type="ECO:0000259" key="9">
    <source>
        <dbReference type="PROSITE" id="PS50929"/>
    </source>
</evidence>
<sequence>MKPIFKIVSFTRHLWKWYLFMAIFVIVSSLLSLVVPVLSKQIVDIIVANINSQHVEITSFILLLIAIIATEIITTIFITFSQWIDDILTVKLQTFLSKKFYSHILNLNIGYYDNEITGKIVNKMYRGITSITDFMKNMFANFLPFFLTAIVTIILLAHYSLFIGIFLAILFPAYILISHKSTFAWEKYEDKKNKLNDISQGRVFENLSGIRVVKSFASELHELTSFLTTRDKIENYTIDQTKEWHWYDFLRRLCLNLILFAIFTYIVYWTFHGRFTLGEMTLLLQLVNQARFPLFAMSFILGQIQQASAGSADFFQVIETANQIKDSPYAKSLIVQRDTSANKYLIEFKKVFFEYDKDNNVLQNINFKILQKEKLALVGESGEGKSTIVNLLLRFYEPQKGEILINNQNIAQVSQKTLHENIAVVFQEALLFSGTIMENIQYGCPNATKDDIFNAAKAANAHEFIEKLSGKYNALIGERGVKLSGGQKQRIAIARAILKNAPIIILDEATSSLDSKSELEVQKGLDRLLKNRTSIIIAHRLSTIANADHILVISKGAIAQYGTSQELLDDKDGLYAELVKLQQQLIKTPSQEEQNKLQKFDIIG</sequence>
<evidence type="ECO:0000256" key="1">
    <source>
        <dbReference type="ARBA" id="ARBA00004651"/>
    </source>
</evidence>
<dbReference type="SMART" id="SM00382">
    <property type="entry name" value="AAA"/>
    <property type="match status" value="1"/>
</dbReference>
<evidence type="ECO:0000256" key="3">
    <source>
        <dbReference type="ARBA" id="ARBA00022741"/>
    </source>
</evidence>
<dbReference type="PANTHER" id="PTHR43394:SF1">
    <property type="entry name" value="ATP-BINDING CASSETTE SUB-FAMILY B MEMBER 10, MITOCHONDRIAL"/>
    <property type="match status" value="1"/>
</dbReference>
<evidence type="ECO:0000256" key="7">
    <source>
        <dbReference type="SAM" id="Phobius"/>
    </source>
</evidence>
<keyword evidence="6 7" id="KW-0472">Membrane</keyword>
<gene>
    <name evidence="10" type="ORF">A3D03_01440</name>
</gene>
<feature type="domain" description="ABC transmembrane type-1" evidence="9">
    <location>
        <begin position="19"/>
        <end position="306"/>
    </location>
</feature>
<dbReference type="InterPro" id="IPR003593">
    <property type="entry name" value="AAA+_ATPase"/>
</dbReference>
<feature type="transmembrane region" description="Helical" evidence="7">
    <location>
        <begin position="60"/>
        <end position="84"/>
    </location>
</feature>
<evidence type="ECO:0000256" key="6">
    <source>
        <dbReference type="ARBA" id="ARBA00023136"/>
    </source>
</evidence>
<keyword evidence="2 7" id="KW-0812">Transmembrane</keyword>
<feature type="transmembrane region" description="Helical" evidence="7">
    <location>
        <begin position="253"/>
        <end position="271"/>
    </location>
</feature>
<dbReference type="GO" id="GO:0005524">
    <property type="term" value="F:ATP binding"/>
    <property type="evidence" value="ECO:0007669"/>
    <property type="project" value="UniProtKB-KW"/>
</dbReference>
<evidence type="ECO:0000256" key="5">
    <source>
        <dbReference type="ARBA" id="ARBA00022989"/>
    </source>
</evidence>
<evidence type="ECO:0008006" key="12">
    <source>
        <dbReference type="Google" id="ProtNLM"/>
    </source>
</evidence>
<dbReference type="GO" id="GO:0016887">
    <property type="term" value="F:ATP hydrolysis activity"/>
    <property type="evidence" value="ECO:0007669"/>
    <property type="project" value="InterPro"/>
</dbReference>
<feature type="domain" description="ABC transporter" evidence="8">
    <location>
        <begin position="346"/>
        <end position="580"/>
    </location>
</feature>
<evidence type="ECO:0000313" key="11">
    <source>
        <dbReference type="Proteomes" id="UP000177092"/>
    </source>
</evidence>
<name>A0A1F6ABK5_9BACT</name>
<accession>A0A1F6ABK5</accession>
<evidence type="ECO:0000313" key="10">
    <source>
        <dbReference type="EMBL" id="OGG21792.1"/>
    </source>
</evidence>
<dbReference type="GO" id="GO:0015421">
    <property type="term" value="F:ABC-type oligopeptide transporter activity"/>
    <property type="evidence" value="ECO:0007669"/>
    <property type="project" value="TreeGrafter"/>
</dbReference>
<dbReference type="GO" id="GO:0005886">
    <property type="term" value="C:plasma membrane"/>
    <property type="evidence" value="ECO:0007669"/>
    <property type="project" value="UniProtKB-SubCell"/>
</dbReference>
<feature type="transmembrane region" description="Helical" evidence="7">
    <location>
        <begin position="17"/>
        <end position="39"/>
    </location>
</feature>
<dbReference type="STRING" id="1798384.A3D03_01440"/>
<evidence type="ECO:0000256" key="2">
    <source>
        <dbReference type="ARBA" id="ARBA00022692"/>
    </source>
</evidence>
<comment type="caution">
    <text evidence="10">The sequence shown here is derived from an EMBL/GenBank/DDBJ whole genome shotgun (WGS) entry which is preliminary data.</text>
</comment>
<proteinExistence type="predicted"/>
<keyword evidence="3" id="KW-0547">Nucleotide-binding</keyword>
<dbReference type="SUPFAM" id="SSF52540">
    <property type="entry name" value="P-loop containing nucleoside triphosphate hydrolases"/>
    <property type="match status" value="1"/>
</dbReference>
<dbReference type="InterPro" id="IPR027417">
    <property type="entry name" value="P-loop_NTPase"/>
</dbReference>
<dbReference type="PROSITE" id="PS50929">
    <property type="entry name" value="ABC_TM1F"/>
    <property type="match status" value="1"/>
</dbReference>
<feature type="transmembrane region" description="Helical" evidence="7">
    <location>
        <begin position="145"/>
        <end position="177"/>
    </location>
</feature>